<evidence type="ECO:0000256" key="2">
    <source>
        <dbReference type="ARBA" id="ARBA00007965"/>
    </source>
</evidence>
<dbReference type="Pfam" id="PF01733">
    <property type="entry name" value="Nucleoside_tran"/>
    <property type="match status" value="2"/>
</dbReference>
<keyword evidence="6 7" id="KW-0472">Membrane</keyword>
<protein>
    <recommendedName>
        <fullName evidence="10">Equilibrative nucleoside transporter</fullName>
    </recommendedName>
</protein>
<dbReference type="GO" id="GO:0005886">
    <property type="term" value="C:plasma membrane"/>
    <property type="evidence" value="ECO:0007669"/>
    <property type="project" value="TreeGrafter"/>
</dbReference>
<feature type="transmembrane region" description="Helical" evidence="7">
    <location>
        <begin position="121"/>
        <end position="144"/>
    </location>
</feature>
<comment type="subcellular location">
    <subcellularLocation>
        <location evidence="1">Membrane</location>
        <topology evidence="1">Multi-pass membrane protein</topology>
    </subcellularLocation>
</comment>
<feature type="transmembrane region" description="Helical" evidence="7">
    <location>
        <begin position="60"/>
        <end position="80"/>
    </location>
</feature>
<gene>
    <name evidence="8" type="ORF">Cgig2_023494</name>
</gene>
<dbReference type="OrthoDB" id="1856718at2759"/>
<dbReference type="EMBL" id="JAKOGI010000659">
    <property type="protein sequence ID" value="KAJ8431850.1"/>
    <property type="molecule type" value="Genomic_DNA"/>
</dbReference>
<organism evidence="8 9">
    <name type="scientific">Carnegiea gigantea</name>
    <dbReference type="NCBI Taxonomy" id="171969"/>
    <lineage>
        <taxon>Eukaryota</taxon>
        <taxon>Viridiplantae</taxon>
        <taxon>Streptophyta</taxon>
        <taxon>Embryophyta</taxon>
        <taxon>Tracheophyta</taxon>
        <taxon>Spermatophyta</taxon>
        <taxon>Magnoliopsida</taxon>
        <taxon>eudicotyledons</taxon>
        <taxon>Gunneridae</taxon>
        <taxon>Pentapetalae</taxon>
        <taxon>Caryophyllales</taxon>
        <taxon>Cactineae</taxon>
        <taxon>Cactaceae</taxon>
        <taxon>Cactoideae</taxon>
        <taxon>Echinocereeae</taxon>
        <taxon>Carnegiea</taxon>
    </lineage>
</organism>
<comment type="caution">
    <text evidence="8">The sequence shown here is derived from an EMBL/GenBank/DDBJ whole genome shotgun (WGS) entry which is preliminary data.</text>
</comment>
<accession>A0A9Q1Q8E3</accession>
<evidence type="ECO:0000313" key="8">
    <source>
        <dbReference type="EMBL" id="KAJ8431850.1"/>
    </source>
</evidence>
<evidence type="ECO:0000256" key="5">
    <source>
        <dbReference type="ARBA" id="ARBA00022989"/>
    </source>
</evidence>
<reference evidence="8" key="1">
    <citation type="submission" date="2022-04" db="EMBL/GenBank/DDBJ databases">
        <title>Carnegiea gigantea Genome sequencing and assembly v2.</title>
        <authorList>
            <person name="Copetti D."/>
            <person name="Sanderson M.J."/>
            <person name="Burquez A."/>
            <person name="Wojciechowski M.F."/>
        </authorList>
    </citation>
    <scope>NUCLEOTIDE SEQUENCE</scope>
    <source>
        <strain evidence="8">SGP5-SGP5p</strain>
        <tissue evidence="8">Aerial part</tissue>
    </source>
</reference>
<evidence type="ECO:0000256" key="7">
    <source>
        <dbReference type="SAM" id="Phobius"/>
    </source>
</evidence>
<feature type="transmembrane region" description="Helical" evidence="7">
    <location>
        <begin position="342"/>
        <end position="363"/>
    </location>
</feature>
<dbReference type="PRINTS" id="PR01130">
    <property type="entry name" value="DERENTRNSPRT"/>
</dbReference>
<dbReference type="InterPro" id="IPR002259">
    <property type="entry name" value="Eqnu_transpt"/>
</dbReference>
<keyword evidence="9" id="KW-1185">Reference proteome</keyword>
<feature type="transmembrane region" description="Helical" evidence="7">
    <location>
        <begin position="246"/>
        <end position="269"/>
    </location>
</feature>
<evidence type="ECO:0008006" key="10">
    <source>
        <dbReference type="Google" id="ProtNLM"/>
    </source>
</evidence>
<evidence type="ECO:0000256" key="4">
    <source>
        <dbReference type="ARBA" id="ARBA00022692"/>
    </source>
</evidence>
<evidence type="ECO:0000313" key="9">
    <source>
        <dbReference type="Proteomes" id="UP001153076"/>
    </source>
</evidence>
<feature type="transmembrane region" description="Helical" evidence="7">
    <location>
        <begin position="22"/>
        <end position="48"/>
    </location>
</feature>
<proteinExistence type="inferred from homology"/>
<sequence length="400" mass="44078">MNAVEEDAEKQASEPVRDTYRIAYILHFFLGAGNLLPWNTFITAIDYFSYLYPAKHVERVFSVAYMSSSVLMLLVLIVGSSRKPSFRLRMNAGFSMFILSLMVTPVVAWANWWAKSRHGNFALAVASVLTCGLAEGLIGGSLIGSAGKLPKEYMQAIFAGTAVSGVFVSILRIITKALLPENPRGLQTSACFYFIIGAIMLLVCMLSGNLLFVLPVMQQHYNLLEHHDETSTDTQRPKIQDTAKQILWPALGIFSIYVVTLSIFPGFIADDNQTSKALRDWYPILLIMAYNCSDLAGKSLTALSIPSDVGKVTWACFARVLFYPAFRLCLHGPRWLKTEVPMILLTSMLGLSNGYLTSALMILTPKSVNMLEAEMAAVTMALSLGLGLFGGSILGWLWII</sequence>
<evidence type="ECO:0000256" key="1">
    <source>
        <dbReference type="ARBA" id="ARBA00004141"/>
    </source>
</evidence>
<comment type="similarity">
    <text evidence="2">Belongs to the SLC29A/ENT transporter (TC 2.A.57) family.</text>
</comment>
<name>A0A9Q1Q8E3_9CARY</name>
<dbReference type="AlphaFoldDB" id="A0A9Q1Q8E3"/>
<dbReference type="PANTHER" id="PTHR10332:SF77">
    <property type="entry name" value="EQUILIBRATIVE NUCLEOTIDE TRANSPORTER 8"/>
    <property type="match status" value="1"/>
</dbReference>
<dbReference type="GO" id="GO:0005337">
    <property type="term" value="F:nucleoside transmembrane transporter activity"/>
    <property type="evidence" value="ECO:0007669"/>
    <property type="project" value="InterPro"/>
</dbReference>
<keyword evidence="3" id="KW-0813">Transport</keyword>
<evidence type="ECO:0000256" key="6">
    <source>
        <dbReference type="ARBA" id="ARBA00023136"/>
    </source>
</evidence>
<evidence type="ECO:0000256" key="3">
    <source>
        <dbReference type="ARBA" id="ARBA00022448"/>
    </source>
</evidence>
<feature type="transmembrane region" description="Helical" evidence="7">
    <location>
        <begin position="375"/>
        <end position="399"/>
    </location>
</feature>
<feature type="transmembrane region" description="Helical" evidence="7">
    <location>
        <begin position="92"/>
        <end position="114"/>
    </location>
</feature>
<feature type="transmembrane region" description="Helical" evidence="7">
    <location>
        <begin position="156"/>
        <end position="179"/>
    </location>
</feature>
<dbReference type="PANTHER" id="PTHR10332">
    <property type="entry name" value="EQUILIBRATIVE NUCLEOSIDE TRANSPORTER"/>
    <property type="match status" value="1"/>
</dbReference>
<dbReference type="Proteomes" id="UP001153076">
    <property type="component" value="Unassembled WGS sequence"/>
</dbReference>
<feature type="transmembrane region" description="Helical" evidence="7">
    <location>
        <begin position="191"/>
        <end position="214"/>
    </location>
</feature>
<keyword evidence="4 7" id="KW-0812">Transmembrane</keyword>
<keyword evidence="5 7" id="KW-1133">Transmembrane helix</keyword>
<dbReference type="PIRSF" id="PIRSF016379">
    <property type="entry name" value="ENT"/>
    <property type="match status" value="1"/>
</dbReference>